<dbReference type="Proteomes" id="UP001158066">
    <property type="component" value="Unassembled WGS sequence"/>
</dbReference>
<evidence type="ECO:0000313" key="3">
    <source>
        <dbReference type="Proteomes" id="UP001158066"/>
    </source>
</evidence>
<protein>
    <recommendedName>
        <fullName evidence="4">DUF4317 domain-containing protein</fullName>
    </recommendedName>
</protein>
<dbReference type="InterPro" id="IPR025466">
    <property type="entry name" value="DUF4317"/>
</dbReference>
<accession>A0AA45WXM9</accession>
<sequence length="419" mass="48292">MQKKDILELKKRFKKNDCTFTRVCGCYVSNDQRILLQFRETFLTLEEDDAFKYLEIAGKVMSGGIDNQILSLQFPLDESLENQQQASLYQLKKSQLKDDELLSTFYQSVIDQYDHDNSNYLILLFHDAYDVITKTSDNAKLDESEEVYEYLLCAICPVTLSEPGLRYDEQVQKIKARARDWVVEKPVVGFVFPAFIERSPDVNTVMYYTKNPKAPHPEVMAGVLGCLPRQTATLQRESFQMIVNDCLGPDEEKGERALLEIHENLRTMVEDHEFQYEGMEEPPFHLNQEQVQRLMQESGIPEEAAAKIELSYRQCFEEDLPLAKHIMDPKVLKAGEQRKKETRLERQVETLQTELEKVSSDLQPDMNEVILRVNPSKTSQISTQIIDGQRCLVIPLDAHEQATINGQRQAPGEETEKKA</sequence>
<evidence type="ECO:0000256" key="1">
    <source>
        <dbReference type="SAM" id="Coils"/>
    </source>
</evidence>
<comment type="caution">
    <text evidence="2">The sequence shown here is derived from an EMBL/GenBank/DDBJ whole genome shotgun (WGS) entry which is preliminary data.</text>
</comment>
<dbReference type="AlphaFoldDB" id="A0AA45WXM9"/>
<organism evidence="2 3">
    <name type="scientific">Anoxynatronum buryatiense</name>
    <dbReference type="NCBI Taxonomy" id="489973"/>
    <lineage>
        <taxon>Bacteria</taxon>
        <taxon>Bacillati</taxon>
        <taxon>Bacillota</taxon>
        <taxon>Clostridia</taxon>
        <taxon>Eubacteriales</taxon>
        <taxon>Clostridiaceae</taxon>
        <taxon>Anoxynatronum</taxon>
    </lineage>
</organism>
<evidence type="ECO:0008006" key="4">
    <source>
        <dbReference type="Google" id="ProtNLM"/>
    </source>
</evidence>
<dbReference type="RefSeq" id="WP_283409947.1">
    <property type="nucleotide sequence ID" value="NZ_FXUF01000011.1"/>
</dbReference>
<dbReference type="Pfam" id="PF14199">
    <property type="entry name" value="DUF4317"/>
    <property type="match status" value="1"/>
</dbReference>
<name>A0AA45WXM9_9CLOT</name>
<proteinExistence type="predicted"/>
<dbReference type="EMBL" id="FXUF01000011">
    <property type="protein sequence ID" value="SMP63454.1"/>
    <property type="molecule type" value="Genomic_DNA"/>
</dbReference>
<keyword evidence="3" id="KW-1185">Reference proteome</keyword>
<feature type="coiled-coil region" evidence="1">
    <location>
        <begin position="334"/>
        <end position="361"/>
    </location>
</feature>
<reference evidence="2" key="1">
    <citation type="submission" date="2017-05" db="EMBL/GenBank/DDBJ databases">
        <authorList>
            <person name="Varghese N."/>
            <person name="Submissions S."/>
        </authorList>
    </citation>
    <scope>NUCLEOTIDE SEQUENCE</scope>
    <source>
        <strain evidence="2">Su22</strain>
    </source>
</reference>
<gene>
    <name evidence="2" type="ORF">SAMN06296020_11124</name>
</gene>
<evidence type="ECO:0000313" key="2">
    <source>
        <dbReference type="EMBL" id="SMP63454.1"/>
    </source>
</evidence>
<keyword evidence="1" id="KW-0175">Coiled coil</keyword>